<evidence type="ECO:0000313" key="4">
    <source>
        <dbReference type="Proteomes" id="UP000070326"/>
    </source>
</evidence>
<protein>
    <submittedName>
        <fullName evidence="2">Uncharacterized protein</fullName>
    </submittedName>
</protein>
<dbReference type="Proteomes" id="UP000255101">
    <property type="component" value="Unassembled WGS sequence"/>
</dbReference>
<dbReference type="PATRIC" id="fig|1261.3.peg.1629"/>
<reference evidence="2 4" key="1">
    <citation type="submission" date="2016-02" db="EMBL/GenBank/DDBJ databases">
        <authorList>
            <person name="Wen L."/>
            <person name="He K."/>
            <person name="Yang H."/>
        </authorList>
    </citation>
    <scope>NUCLEOTIDE SEQUENCE [LARGE SCALE GENOMIC DNA]</scope>
    <source>
        <strain evidence="2 4">MJR8628A</strain>
    </source>
</reference>
<name>A0A135YN52_9FIRM</name>
<evidence type="ECO:0000313" key="5">
    <source>
        <dbReference type="Proteomes" id="UP000255101"/>
    </source>
</evidence>
<proteinExistence type="predicted"/>
<dbReference type="STRING" id="1261.HMPREF3195_01584"/>
<keyword evidence="1" id="KW-1133">Transmembrane helix</keyword>
<feature type="transmembrane region" description="Helical" evidence="1">
    <location>
        <begin position="238"/>
        <end position="271"/>
    </location>
</feature>
<dbReference type="RefSeq" id="WP_019595438.1">
    <property type="nucleotide sequence ID" value="NZ_CAXUJS010000001.1"/>
</dbReference>
<keyword evidence="1" id="KW-0472">Membrane</keyword>
<reference evidence="3 5" key="2">
    <citation type="submission" date="2018-06" db="EMBL/GenBank/DDBJ databases">
        <authorList>
            <consortium name="Pathogen Informatics"/>
            <person name="Doyle S."/>
        </authorList>
    </citation>
    <scope>NUCLEOTIDE SEQUENCE [LARGE SCALE GENOMIC DNA]</scope>
    <source>
        <strain evidence="3 5">NCTC11460</strain>
    </source>
</reference>
<organism evidence="2 4">
    <name type="scientific">Peptostreptococcus anaerobius</name>
    <dbReference type="NCBI Taxonomy" id="1261"/>
    <lineage>
        <taxon>Bacteria</taxon>
        <taxon>Bacillati</taxon>
        <taxon>Bacillota</taxon>
        <taxon>Clostridia</taxon>
        <taxon>Peptostreptococcales</taxon>
        <taxon>Peptostreptococcaceae</taxon>
        <taxon>Peptostreptococcus</taxon>
    </lineage>
</organism>
<sequence length="273" mass="31189">MNLILNTLKSSLIYSLAFIFSLLIFGLFFSIIEKKNSSSIYRVFGRKGLVITGMIGTVVHEFSHMVFCIIFRHRVDEFSLFRPMKSRYDGIMGYVNHSCDRRSLYQNIGNFFIGIAPIIFGTGFLILSMAILLPGPFYNIMSSFNRYMVCMSHIQSPLDSVNVYVDIILTILSNLSPLKQDNFIMYIIFIYIMFSTSSHMDLSKEDLQNSSTGFFAFFVFIFILNFVSILIGKVSQVFILKILVCIFGFLTVGLIFAIITMTISFLLELLFAN</sequence>
<feature type="transmembrane region" description="Helical" evidence="1">
    <location>
        <begin position="111"/>
        <end position="133"/>
    </location>
</feature>
<dbReference type="eggNOG" id="ENOG5031PIN">
    <property type="taxonomic scope" value="Bacteria"/>
</dbReference>
<evidence type="ECO:0000256" key="1">
    <source>
        <dbReference type="SAM" id="Phobius"/>
    </source>
</evidence>
<dbReference type="AlphaFoldDB" id="A0A135YN52"/>
<dbReference type="EMBL" id="LSQZ01000085">
    <property type="protein sequence ID" value="KXI10842.1"/>
    <property type="molecule type" value="Genomic_DNA"/>
</dbReference>
<evidence type="ECO:0000313" key="3">
    <source>
        <dbReference type="EMBL" id="SUB61097.1"/>
    </source>
</evidence>
<gene>
    <name evidence="2" type="ORF">HMPREF3195_01584</name>
    <name evidence="3" type="ORF">NCTC11460_01014</name>
</gene>
<feature type="transmembrane region" description="Helical" evidence="1">
    <location>
        <begin position="12"/>
        <end position="32"/>
    </location>
</feature>
<evidence type="ECO:0000313" key="2">
    <source>
        <dbReference type="EMBL" id="KXI10842.1"/>
    </source>
</evidence>
<feature type="transmembrane region" description="Helical" evidence="1">
    <location>
        <begin position="214"/>
        <end position="232"/>
    </location>
</feature>
<feature type="transmembrane region" description="Helical" evidence="1">
    <location>
        <begin position="183"/>
        <end position="202"/>
    </location>
</feature>
<dbReference type="Proteomes" id="UP000070326">
    <property type="component" value="Unassembled WGS sequence"/>
</dbReference>
<accession>A0A135YN52</accession>
<keyword evidence="1" id="KW-0812">Transmembrane</keyword>
<dbReference type="EMBL" id="UGTB01000004">
    <property type="protein sequence ID" value="SUB61097.1"/>
    <property type="molecule type" value="Genomic_DNA"/>
</dbReference>